<dbReference type="PANTHER" id="PTHR12236:SF95">
    <property type="entry name" value="CUTICULAR PROTEIN 76BD, ISOFORM C-RELATED"/>
    <property type="match status" value="1"/>
</dbReference>
<dbReference type="Proteomes" id="UP000192247">
    <property type="component" value="Unassembled WGS sequence"/>
</dbReference>
<dbReference type="GO" id="GO:0042302">
    <property type="term" value="F:structural constituent of cuticle"/>
    <property type="evidence" value="ECO:0007669"/>
    <property type="project" value="UniProtKB-UniRule"/>
</dbReference>
<dbReference type="Pfam" id="PF00379">
    <property type="entry name" value="Chitin_bind_4"/>
    <property type="match status" value="1"/>
</dbReference>
<dbReference type="InterPro" id="IPR051217">
    <property type="entry name" value="Insect_Cuticle_Struc_Prot"/>
</dbReference>
<evidence type="ECO:0000313" key="4">
    <source>
        <dbReference type="EMBL" id="OQR78804.1"/>
    </source>
</evidence>
<feature type="compositionally biased region" description="Low complexity" evidence="3">
    <location>
        <begin position="435"/>
        <end position="468"/>
    </location>
</feature>
<evidence type="ECO:0000313" key="5">
    <source>
        <dbReference type="Proteomes" id="UP000192247"/>
    </source>
</evidence>
<accession>A0A1V9XZ95</accession>
<evidence type="ECO:0008006" key="6">
    <source>
        <dbReference type="Google" id="ProtNLM"/>
    </source>
</evidence>
<feature type="compositionally biased region" description="Polar residues" evidence="3">
    <location>
        <begin position="195"/>
        <end position="215"/>
    </location>
</feature>
<proteinExistence type="predicted"/>
<reference evidence="4 5" key="1">
    <citation type="journal article" date="2017" name="Gigascience">
        <title>Draft genome of the honey bee ectoparasitic mite, Tropilaelaps mercedesae, is shaped by the parasitic life history.</title>
        <authorList>
            <person name="Dong X."/>
            <person name="Armstrong S.D."/>
            <person name="Xia D."/>
            <person name="Makepeace B.L."/>
            <person name="Darby A.C."/>
            <person name="Kadowaki T."/>
        </authorList>
    </citation>
    <scope>NUCLEOTIDE SEQUENCE [LARGE SCALE GENOMIC DNA]</scope>
    <source>
        <strain evidence="4">Wuxi-XJTLU</strain>
    </source>
</reference>
<dbReference type="InterPro" id="IPR031311">
    <property type="entry name" value="CHIT_BIND_RR_consensus"/>
</dbReference>
<dbReference type="PROSITE" id="PS51155">
    <property type="entry name" value="CHIT_BIND_RR_2"/>
    <property type="match status" value="1"/>
</dbReference>
<evidence type="ECO:0000256" key="2">
    <source>
        <dbReference type="PROSITE-ProRule" id="PRU00497"/>
    </source>
</evidence>
<gene>
    <name evidence="4" type="ORF">BIW11_06165</name>
</gene>
<feature type="region of interest" description="Disordered" evidence="3">
    <location>
        <begin position="174"/>
        <end position="317"/>
    </location>
</feature>
<dbReference type="PANTHER" id="PTHR12236">
    <property type="entry name" value="STRUCTURAL CONTITUENT OF CUTICLE"/>
    <property type="match status" value="1"/>
</dbReference>
<evidence type="ECO:0000256" key="3">
    <source>
        <dbReference type="SAM" id="MobiDB-lite"/>
    </source>
</evidence>
<dbReference type="InParanoid" id="A0A1V9XZ95"/>
<dbReference type="GO" id="GO:0005615">
    <property type="term" value="C:extracellular space"/>
    <property type="evidence" value="ECO:0007669"/>
    <property type="project" value="TreeGrafter"/>
</dbReference>
<dbReference type="EMBL" id="MNPL01001811">
    <property type="protein sequence ID" value="OQR78804.1"/>
    <property type="molecule type" value="Genomic_DNA"/>
</dbReference>
<dbReference type="OrthoDB" id="7789829at2759"/>
<protein>
    <recommendedName>
        <fullName evidence="6">Cuticle protein 10.9-like</fullName>
    </recommendedName>
</protein>
<feature type="compositionally biased region" description="Low complexity" evidence="3">
    <location>
        <begin position="260"/>
        <end position="277"/>
    </location>
</feature>
<dbReference type="AlphaFoldDB" id="A0A1V9XZ95"/>
<sequence length="606" mass="62756">MAKNPELIDYNNNSPTQVFMTCALIAHALARSNDGFSSTSQSEDDYGGYRYEYDITDWDTNRKRWEQTDADNNRRGGYQIVDVDGQVRQVEYQADKDGFRATIRTNEPGTQPGEVGGAVFTNDVGDIIQNTRGILQNTGHIQKQKKLGYYPDNVPAAPIHPVVPGAQVIKHHAGQGSHFDSVSPVSPSRPFTVDGPSSSAGPSLTANKGSGSVGPSFNAVGLSGQKEPLFTARAPNGSNNSSFTSHGGFGPIGPSFSAQVPSGPRSVSGSGFRGPSFTSHDGSGPGGPSFTSHGSSVPVGPSFTQSDGPIGPTFTAYGAKGPVGPSFTATQGDGPVGPTFVSHGGKGPVGPSFTASEGGGPVGPTFVSHGGKGPIGPSFRATEGDGPVGPTFVHHGGSGSVGPRFTAQGPSGLNDPSFTSHGPRGPTGPSFTWHGSSGSSGSSFNSRGFSAPSGPSLSSHRSSRPSSPTFVSRGPSGLSTPSGPLFTSFDNTKIMSSKRGNDVPSYTGPIRRPQKPIHDPSQQFEVPAAPLTPSRVPAYTPATDNEWNGPTVPPPASRQRTAYQPIGRASAASNVQPIVVKFNGESSFKGRSFSWTEGTNRNSVSW</sequence>
<feature type="region of interest" description="Disordered" evidence="3">
    <location>
        <begin position="345"/>
        <end position="563"/>
    </location>
</feature>
<keyword evidence="1 2" id="KW-0193">Cuticle</keyword>
<keyword evidence="5" id="KW-1185">Reference proteome</keyword>
<dbReference type="InterPro" id="IPR000618">
    <property type="entry name" value="Insect_cuticle"/>
</dbReference>
<feature type="compositionally biased region" description="Polar residues" evidence="3">
    <location>
        <begin position="236"/>
        <end position="245"/>
    </location>
</feature>
<dbReference type="PROSITE" id="PS00233">
    <property type="entry name" value="CHIT_BIND_RR_1"/>
    <property type="match status" value="1"/>
</dbReference>
<organism evidence="4 5">
    <name type="scientific">Tropilaelaps mercedesae</name>
    <dbReference type="NCBI Taxonomy" id="418985"/>
    <lineage>
        <taxon>Eukaryota</taxon>
        <taxon>Metazoa</taxon>
        <taxon>Ecdysozoa</taxon>
        <taxon>Arthropoda</taxon>
        <taxon>Chelicerata</taxon>
        <taxon>Arachnida</taxon>
        <taxon>Acari</taxon>
        <taxon>Parasitiformes</taxon>
        <taxon>Mesostigmata</taxon>
        <taxon>Gamasina</taxon>
        <taxon>Dermanyssoidea</taxon>
        <taxon>Laelapidae</taxon>
        <taxon>Tropilaelaps</taxon>
    </lineage>
</organism>
<evidence type="ECO:0000256" key="1">
    <source>
        <dbReference type="ARBA" id="ARBA00022460"/>
    </source>
</evidence>
<feature type="compositionally biased region" description="Polar residues" evidence="3">
    <location>
        <begin position="408"/>
        <end position="420"/>
    </location>
</feature>
<comment type="caution">
    <text evidence="4">The sequence shown here is derived from an EMBL/GenBank/DDBJ whole genome shotgun (WGS) entry which is preliminary data.</text>
</comment>
<dbReference type="GO" id="GO:0031012">
    <property type="term" value="C:extracellular matrix"/>
    <property type="evidence" value="ECO:0007669"/>
    <property type="project" value="TreeGrafter"/>
</dbReference>
<name>A0A1V9XZ95_9ACAR</name>